<keyword evidence="1" id="KW-0472">Membrane</keyword>
<dbReference type="RefSeq" id="WP_284154201.1">
    <property type="nucleotide sequence ID" value="NZ_AP025516.1"/>
</dbReference>
<protein>
    <recommendedName>
        <fullName evidence="4">Tetratricopeptide repeat-like domain-containing protein</fullName>
    </recommendedName>
</protein>
<evidence type="ECO:0000256" key="1">
    <source>
        <dbReference type="SAM" id="Phobius"/>
    </source>
</evidence>
<dbReference type="InterPro" id="IPR011990">
    <property type="entry name" value="TPR-like_helical_dom_sf"/>
</dbReference>
<sequence length="230" mass="24869">MTKDNVFHKPYVDERDKNNLEGLLEQLNLPPAVITFVRNHKRAVQAAAAVIVVAVVVWALYDGYRENRIQEARSALAAASVAEEQELLAKLAAVEADYGGTDAARWAAITRAQELAKRGETGEALALYEEIRGSVKKSSPLYPLLIFGIAATRETAGDYEQAAAAFTSLQSMQGYAELGYLGLGRVRERQGDVAAALKVYEAYLASAPAEAGSGQRTLVEEKIARIKASL</sequence>
<dbReference type="EMBL" id="AP025516">
    <property type="protein sequence ID" value="BDD87163.1"/>
    <property type="molecule type" value="Genomic_DNA"/>
</dbReference>
<evidence type="ECO:0000313" key="3">
    <source>
        <dbReference type="Proteomes" id="UP000830055"/>
    </source>
</evidence>
<proteinExistence type="predicted"/>
<keyword evidence="1" id="KW-0812">Transmembrane</keyword>
<reference evidence="2 3" key="1">
    <citation type="submission" date="2022-01" db="EMBL/GenBank/DDBJ databases">
        <title>Desulfofustis limnae sp. nov., a novel mesophilic sulfate-reducing bacterium isolated from marsh soil.</title>
        <authorList>
            <person name="Watanabe M."/>
            <person name="Takahashi A."/>
            <person name="Kojima H."/>
            <person name="Fukui M."/>
        </authorList>
    </citation>
    <scope>NUCLEOTIDE SEQUENCE [LARGE SCALE GENOMIC DNA]</scope>
    <source>
        <strain evidence="2 3">PPLL</strain>
    </source>
</reference>
<dbReference type="Proteomes" id="UP000830055">
    <property type="component" value="Chromosome"/>
</dbReference>
<organism evidence="2 3">
    <name type="scientific">Desulfofustis limnaeus</name>
    <dbReference type="NCBI Taxonomy" id="2740163"/>
    <lineage>
        <taxon>Bacteria</taxon>
        <taxon>Pseudomonadati</taxon>
        <taxon>Thermodesulfobacteriota</taxon>
        <taxon>Desulfobulbia</taxon>
        <taxon>Desulfobulbales</taxon>
        <taxon>Desulfocapsaceae</taxon>
        <taxon>Desulfofustis</taxon>
    </lineage>
</organism>
<keyword evidence="1" id="KW-1133">Transmembrane helix</keyword>
<evidence type="ECO:0008006" key="4">
    <source>
        <dbReference type="Google" id="ProtNLM"/>
    </source>
</evidence>
<evidence type="ECO:0000313" key="2">
    <source>
        <dbReference type="EMBL" id="BDD87163.1"/>
    </source>
</evidence>
<dbReference type="Gene3D" id="1.25.40.10">
    <property type="entry name" value="Tetratricopeptide repeat domain"/>
    <property type="match status" value="1"/>
</dbReference>
<name>A0ABM7W8C5_9BACT</name>
<keyword evidence="3" id="KW-1185">Reference proteome</keyword>
<dbReference type="SUPFAM" id="SSF48452">
    <property type="entry name" value="TPR-like"/>
    <property type="match status" value="1"/>
</dbReference>
<feature type="transmembrane region" description="Helical" evidence="1">
    <location>
        <begin position="43"/>
        <end position="61"/>
    </location>
</feature>
<accession>A0ABM7W8C5</accession>
<gene>
    <name evidence="2" type="ORF">DPPLL_15280</name>
</gene>